<sequence length="83" mass="9874">REVDPVLRLTHLETLLLLCTTKWGRDVERRSGVYEIVRIMHETEEDEKMRHPRTEKSKKSQKPMALGLAEFRMPKRVTRTIKS</sequence>
<evidence type="ECO:0000313" key="1">
    <source>
        <dbReference type="EMBL" id="CAG8718630.1"/>
    </source>
</evidence>
<comment type="caution">
    <text evidence="1">The sequence shown here is derived from an EMBL/GenBank/DDBJ whole genome shotgun (WGS) entry which is preliminary data.</text>
</comment>
<evidence type="ECO:0000313" key="2">
    <source>
        <dbReference type="Proteomes" id="UP000789525"/>
    </source>
</evidence>
<reference evidence="1" key="1">
    <citation type="submission" date="2021-06" db="EMBL/GenBank/DDBJ databases">
        <authorList>
            <person name="Kallberg Y."/>
            <person name="Tangrot J."/>
            <person name="Rosling A."/>
        </authorList>
    </citation>
    <scope>NUCLEOTIDE SEQUENCE</scope>
    <source>
        <strain evidence="1">CL356</strain>
    </source>
</reference>
<feature type="non-terminal residue" evidence="1">
    <location>
        <position position="1"/>
    </location>
</feature>
<gene>
    <name evidence="1" type="ORF">ACOLOM_LOCUS11029</name>
</gene>
<dbReference type="Proteomes" id="UP000789525">
    <property type="component" value="Unassembled WGS sequence"/>
</dbReference>
<dbReference type="EMBL" id="CAJVPT010037866">
    <property type="protein sequence ID" value="CAG8718630.1"/>
    <property type="molecule type" value="Genomic_DNA"/>
</dbReference>
<proteinExistence type="predicted"/>
<keyword evidence="2" id="KW-1185">Reference proteome</keyword>
<name>A0ACA9PR42_9GLOM</name>
<organism evidence="1 2">
    <name type="scientific">Acaulospora colombiana</name>
    <dbReference type="NCBI Taxonomy" id="27376"/>
    <lineage>
        <taxon>Eukaryota</taxon>
        <taxon>Fungi</taxon>
        <taxon>Fungi incertae sedis</taxon>
        <taxon>Mucoromycota</taxon>
        <taxon>Glomeromycotina</taxon>
        <taxon>Glomeromycetes</taxon>
        <taxon>Diversisporales</taxon>
        <taxon>Acaulosporaceae</taxon>
        <taxon>Acaulospora</taxon>
    </lineage>
</organism>
<accession>A0ACA9PR42</accession>
<protein>
    <submittedName>
        <fullName evidence="1">12709_t:CDS:1</fullName>
    </submittedName>
</protein>